<evidence type="ECO:0000256" key="1">
    <source>
        <dbReference type="SAM" id="MobiDB-lite"/>
    </source>
</evidence>
<dbReference type="Proteomes" id="UP000316706">
    <property type="component" value="Unassembled WGS sequence"/>
</dbReference>
<dbReference type="SUPFAM" id="SSF52540">
    <property type="entry name" value="P-loop containing nucleoside triphosphate hydrolases"/>
    <property type="match status" value="1"/>
</dbReference>
<dbReference type="CDD" id="cd00009">
    <property type="entry name" value="AAA"/>
    <property type="match status" value="1"/>
</dbReference>
<dbReference type="RefSeq" id="WP_141966435.1">
    <property type="nucleotide sequence ID" value="NZ_VFPO01000001.1"/>
</dbReference>
<comment type="caution">
    <text evidence="3">The sequence shown here is derived from an EMBL/GenBank/DDBJ whole genome shotgun (WGS) entry which is preliminary data.</text>
</comment>
<feature type="region of interest" description="Disordered" evidence="1">
    <location>
        <begin position="1"/>
        <end position="50"/>
    </location>
</feature>
<sequence>MTTRPETGGLDGDWRIYRGDGRPHDRVRRLPPPPPWRRFSPEAGADGRRERDLQQAISYRPDESVIDRVNAAILLRRPLLVTGKPGSGKSTLAHNVAYELGLGSVLYWPISSNTTLQSGLYHYDAIGRLHETSLRGAGGREDTAEPPDIGRYIRLGPLGTALVPGDLPRVLLIDELDKSNIDLPNDLLNVFEEGRFTILELQRLPEEQSRVHVMTADGGARVPVDRGEVRCGNFPIVIITSNGEREFPPAFLRRCVRLSIEPPGPERLAEIVEAHLGVDARAASEELIEEFLVRRSEGALATDQLLNAVYLATSGSRPPETKFKEILDTVLRPIERPGAG</sequence>
<name>A0A543IA25_9ACTN</name>
<dbReference type="InterPro" id="IPR011704">
    <property type="entry name" value="ATPase_dyneun-rel_AAA"/>
</dbReference>
<dbReference type="InterPro" id="IPR027417">
    <property type="entry name" value="P-loop_NTPase"/>
</dbReference>
<feature type="domain" description="AAA+ ATPase" evidence="2">
    <location>
        <begin position="75"/>
        <end position="266"/>
    </location>
</feature>
<accession>A0A543IA25</accession>
<dbReference type="GO" id="GO:0016887">
    <property type="term" value="F:ATP hydrolysis activity"/>
    <property type="evidence" value="ECO:0007669"/>
    <property type="project" value="InterPro"/>
</dbReference>
<keyword evidence="4" id="KW-1185">Reference proteome</keyword>
<dbReference type="SMART" id="SM00382">
    <property type="entry name" value="AAA"/>
    <property type="match status" value="1"/>
</dbReference>
<dbReference type="Pfam" id="PF07728">
    <property type="entry name" value="AAA_5"/>
    <property type="match status" value="1"/>
</dbReference>
<dbReference type="InterPro" id="IPR003593">
    <property type="entry name" value="AAA+_ATPase"/>
</dbReference>
<dbReference type="OrthoDB" id="9783370at2"/>
<organism evidence="3 4">
    <name type="scientific">Actinomadura hallensis</name>
    <dbReference type="NCBI Taxonomy" id="337895"/>
    <lineage>
        <taxon>Bacteria</taxon>
        <taxon>Bacillati</taxon>
        <taxon>Actinomycetota</taxon>
        <taxon>Actinomycetes</taxon>
        <taxon>Streptosporangiales</taxon>
        <taxon>Thermomonosporaceae</taxon>
        <taxon>Actinomadura</taxon>
    </lineage>
</organism>
<protein>
    <submittedName>
        <fullName evidence="3">Dynein-related subfamily AAA family protein</fullName>
    </submittedName>
</protein>
<evidence type="ECO:0000313" key="4">
    <source>
        <dbReference type="Proteomes" id="UP000316706"/>
    </source>
</evidence>
<evidence type="ECO:0000259" key="2">
    <source>
        <dbReference type="SMART" id="SM00382"/>
    </source>
</evidence>
<reference evidence="3 4" key="1">
    <citation type="submission" date="2019-06" db="EMBL/GenBank/DDBJ databases">
        <title>Sequencing the genomes of 1000 actinobacteria strains.</title>
        <authorList>
            <person name="Klenk H.-P."/>
        </authorList>
    </citation>
    <scope>NUCLEOTIDE SEQUENCE [LARGE SCALE GENOMIC DNA]</scope>
    <source>
        <strain evidence="3 4">DSM 45043</strain>
    </source>
</reference>
<dbReference type="Gene3D" id="3.40.50.300">
    <property type="entry name" value="P-loop containing nucleotide triphosphate hydrolases"/>
    <property type="match status" value="1"/>
</dbReference>
<proteinExistence type="predicted"/>
<dbReference type="EMBL" id="VFPO01000001">
    <property type="protein sequence ID" value="TQM67438.1"/>
    <property type="molecule type" value="Genomic_DNA"/>
</dbReference>
<dbReference type="GO" id="GO:0005524">
    <property type="term" value="F:ATP binding"/>
    <property type="evidence" value="ECO:0007669"/>
    <property type="project" value="InterPro"/>
</dbReference>
<feature type="compositionally biased region" description="Basic and acidic residues" evidence="1">
    <location>
        <begin position="12"/>
        <end position="24"/>
    </location>
</feature>
<gene>
    <name evidence="3" type="ORF">FHX41_1052</name>
</gene>
<dbReference type="AlphaFoldDB" id="A0A543IA25"/>
<evidence type="ECO:0000313" key="3">
    <source>
        <dbReference type="EMBL" id="TQM67438.1"/>
    </source>
</evidence>